<gene>
    <name evidence="2" type="ORF">EXU30_13595</name>
</gene>
<accession>A0A411PJ93</accession>
<dbReference type="Gene3D" id="3.40.50.720">
    <property type="entry name" value="NAD(P)-binding Rossmann-like Domain"/>
    <property type="match status" value="1"/>
</dbReference>
<evidence type="ECO:0000259" key="1">
    <source>
        <dbReference type="Pfam" id="PF01118"/>
    </source>
</evidence>
<reference evidence="2 3" key="1">
    <citation type="submission" date="2019-02" db="EMBL/GenBank/DDBJ databases">
        <title>Shewanella sp. D4-2 isolated from Dokdo Island.</title>
        <authorList>
            <person name="Baek K."/>
        </authorList>
    </citation>
    <scope>NUCLEOTIDE SEQUENCE [LARGE SCALE GENOMIC DNA]</scope>
    <source>
        <strain evidence="2 3">D4-2</strain>
    </source>
</reference>
<dbReference type="SUPFAM" id="SSF51735">
    <property type="entry name" value="NAD(P)-binding Rossmann-fold domains"/>
    <property type="match status" value="1"/>
</dbReference>
<dbReference type="AlphaFoldDB" id="A0A411PJ93"/>
<evidence type="ECO:0000313" key="2">
    <source>
        <dbReference type="EMBL" id="QBF83613.1"/>
    </source>
</evidence>
<sequence>MNAAIVGATGLVGSAMLKMLIELQRYKCVFVIGRRQPQWLSQYAEALKQSQQTLVVFIKAEIADFPNLELDEPIDTLYCALGTTIKQAGSQDAFIAVDKTAIIDIASRVIQMNPNANKLVLVSAHGASAESKVFYNRVKGETEQAAIALGYQHVVILRPSLLIGKRSETRILEDIGQSASRYFAPIFRGPLLTIKPIEHQQVAAAMLYFSMHAQQSVEIVSNKQMHLLADKLAAFS</sequence>
<dbReference type="Proteomes" id="UP000291106">
    <property type="component" value="Chromosome"/>
</dbReference>
<dbReference type="PANTHER" id="PTHR14097:SF7">
    <property type="entry name" value="OXIDOREDUCTASE HTATIP2"/>
    <property type="match status" value="1"/>
</dbReference>
<dbReference type="InterPro" id="IPR036291">
    <property type="entry name" value="NAD(P)-bd_dom_sf"/>
</dbReference>
<proteinExistence type="predicted"/>
<dbReference type="KEGG" id="smai:EXU30_13595"/>
<dbReference type="RefSeq" id="WP_130600901.1">
    <property type="nucleotide sequence ID" value="NZ_CP036200.1"/>
</dbReference>
<dbReference type="PANTHER" id="PTHR14097">
    <property type="entry name" value="OXIDOREDUCTASE HTATIP2"/>
    <property type="match status" value="1"/>
</dbReference>
<dbReference type="EMBL" id="CP036200">
    <property type="protein sequence ID" value="QBF83613.1"/>
    <property type="molecule type" value="Genomic_DNA"/>
</dbReference>
<evidence type="ECO:0000313" key="3">
    <source>
        <dbReference type="Proteomes" id="UP000291106"/>
    </source>
</evidence>
<feature type="domain" description="Semialdehyde dehydrogenase NAD-binding" evidence="1">
    <location>
        <begin position="2"/>
        <end position="108"/>
    </location>
</feature>
<dbReference type="Pfam" id="PF01118">
    <property type="entry name" value="Semialdhyde_dh"/>
    <property type="match status" value="1"/>
</dbReference>
<dbReference type="GO" id="GO:0016620">
    <property type="term" value="F:oxidoreductase activity, acting on the aldehyde or oxo group of donors, NAD or NADP as acceptor"/>
    <property type="evidence" value="ECO:0007669"/>
    <property type="project" value="InterPro"/>
</dbReference>
<keyword evidence="3" id="KW-1185">Reference proteome</keyword>
<name>A0A411PJ93_9GAMM</name>
<dbReference type="InterPro" id="IPR000534">
    <property type="entry name" value="Semialdehyde_DH_NAD-bd"/>
</dbReference>
<protein>
    <submittedName>
        <fullName evidence="2">Nucleoside-diphosphate sugar epimerase</fullName>
    </submittedName>
</protein>
<dbReference type="GO" id="GO:0051287">
    <property type="term" value="F:NAD binding"/>
    <property type="evidence" value="ECO:0007669"/>
    <property type="project" value="InterPro"/>
</dbReference>
<dbReference type="OrthoDB" id="9798632at2"/>
<organism evidence="2 3">
    <name type="scientific">Shewanella maritima</name>
    <dbReference type="NCBI Taxonomy" id="2520507"/>
    <lineage>
        <taxon>Bacteria</taxon>
        <taxon>Pseudomonadati</taxon>
        <taxon>Pseudomonadota</taxon>
        <taxon>Gammaproteobacteria</taxon>
        <taxon>Alteromonadales</taxon>
        <taxon>Shewanellaceae</taxon>
        <taxon>Shewanella</taxon>
    </lineage>
</organism>